<dbReference type="SUPFAM" id="SSF51261">
    <property type="entry name" value="Duplicated hybrid motif"/>
    <property type="match status" value="2"/>
</dbReference>
<feature type="domain" description="M23ase beta-sheet core" evidence="1">
    <location>
        <begin position="51"/>
        <end position="119"/>
    </location>
</feature>
<accession>A0ABW3Y3C7</accession>
<dbReference type="PANTHER" id="PTHR21666:SF285">
    <property type="entry name" value="M23 FAMILY METALLOPEPTIDASE"/>
    <property type="match status" value="1"/>
</dbReference>
<dbReference type="Gene3D" id="2.70.70.10">
    <property type="entry name" value="Glucose Permease (Domain IIA)"/>
    <property type="match status" value="1"/>
</dbReference>
<name>A0ABW3Y3C7_9FLAO</name>
<dbReference type="EMBL" id="JBHTMY010000003">
    <property type="protein sequence ID" value="MFD1315915.1"/>
    <property type="molecule type" value="Genomic_DNA"/>
</dbReference>
<dbReference type="Proteomes" id="UP001597201">
    <property type="component" value="Unassembled WGS sequence"/>
</dbReference>
<dbReference type="CDD" id="cd12797">
    <property type="entry name" value="M23_peptidase"/>
    <property type="match status" value="1"/>
</dbReference>
<evidence type="ECO:0000313" key="3">
    <source>
        <dbReference type="Proteomes" id="UP001597201"/>
    </source>
</evidence>
<dbReference type="InterPro" id="IPR016047">
    <property type="entry name" value="M23ase_b-sheet_dom"/>
</dbReference>
<comment type="caution">
    <text evidence="2">The sequence shown here is derived from an EMBL/GenBank/DDBJ whole genome shotgun (WGS) entry which is preliminary data.</text>
</comment>
<keyword evidence="3" id="KW-1185">Reference proteome</keyword>
<keyword evidence="2" id="KW-0378">Hydrolase</keyword>
<dbReference type="GO" id="GO:0016787">
    <property type="term" value="F:hydrolase activity"/>
    <property type="evidence" value="ECO:0007669"/>
    <property type="project" value="UniProtKB-KW"/>
</dbReference>
<dbReference type="InterPro" id="IPR050570">
    <property type="entry name" value="Cell_wall_metabolism_enzyme"/>
</dbReference>
<evidence type="ECO:0000313" key="2">
    <source>
        <dbReference type="EMBL" id="MFD1315915.1"/>
    </source>
</evidence>
<gene>
    <name evidence="2" type="ORF">ACFQ39_09820</name>
</gene>
<protein>
    <submittedName>
        <fullName evidence="2">M23 family metallopeptidase</fullName>
        <ecNumber evidence="2">3.4.24.-</ecNumber>
    </submittedName>
</protein>
<dbReference type="InterPro" id="IPR011055">
    <property type="entry name" value="Dup_hybrid_motif"/>
</dbReference>
<dbReference type="RefSeq" id="WP_377178544.1">
    <property type="nucleotide sequence ID" value="NZ_JBHTMY010000003.1"/>
</dbReference>
<dbReference type="Pfam" id="PF01551">
    <property type="entry name" value="Peptidase_M23"/>
    <property type="match status" value="2"/>
</dbReference>
<organism evidence="2 3">
    <name type="scientific">Namhaeicola litoreus</name>
    <dbReference type="NCBI Taxonomy" id="1052145"/>
    <lineage>
        <taxon>Bacteria</taxon>
        <taxon>Pseudomonadati</taxon>
        <taxon>Bacteroidota</taxon>
        <taxon>Flavobacteriia</taxon>
        <taxon>Flavobacteriales</taxon>
        <taxon>Flavobacteriaceae</taxon>
        <taxon>Namhaeicola</taxon>
    </lineage>
</organism>
<dbReference type="EC" id="3.4.24.-" evidence="2"/>
<dbReference type="PANTHER" id="PTHR21666">
    <property type="entry name" value="PEPTIDASE-RELATED"/>
    <property type="match status" value="1"/>
</dbReference>
<sequence length="564" mass="65011">MTKQLSPVFFMVFFIYHSFGQQNYPKDYFINPLEIPLVLSGTFGELRSNHFHGGLDIKTQQVQGLKVVASAEGYISRINVAHWSYGKALYVTHPNGYTTVYGHLREFSPAIQDYVKKQQYSMESYEVQLYPQANELSVSKGELIAYSGNSGSSGGPHLHYEIRNSKAEPHNPLLFGISIPDHKSPIFKNAIAYAINDSSHVNQITDQIELVLKPNNLGNLDANTIYAYGKIGLGVNVTDRQDGAINNNGIYNLEMEVNNKKIFQYTVNSFSFSESRYINNFFDFERYDQKKQRVIKCFKEPNTHLSVYQNLVNDGYLFIKDSTEYNVKISAFDFKGNQTDLLLKIVGKKDSIIKKKKEKITPYYFQAAKQNEINDSLVKAFFPKDIFYKDLFFDYKFEDGIASFHNSSVPIHGDFTMSFNIKNYSEEDLKQMYIARKNFNKFYYQKSYRKGDWLTAKNNELGDYKLMQDTNDPIITPVNIKDQQVLNRQSTIVFKISDKDSGIKSYRGEINGKFALFEYDPKTGRLVYDLNDRTWDEDNYNLTLKVIDNVNNSATFSATFTKKD</sequence>
<evidence type="ECO:0000259" key="1">
    <source>
        <dbReference type="Pfam" id="PF01551"/>
    </source>
</evidence>
<reference evidence="3" key="1">
    <citation type="journal article" date="2019" name="Int. J. Syst. Evol. Microbiol.">
        <title>The Global Catalogue of Microorganisms (GCM) 10K type strain sequencing project: providing services to taxonomists for standard genome sequencing and annotation.</title>
        <authorList>
            <consortium name="The Broad Institute Genomics Platform"/>
            <consortium name="The Broad Institute Genome Sequencing Center for Infectious Disease"/>
            <person name="Wu L."/>
            <person name="Ma J."/>
        </authorList>
    </citation>
    <scope>NUCLEOTIDE SEQUENCE [LARGE SCALE GENOMIC DNA]</scope>
    <source>
        <strain evidence="3">CCUG 61485</strain>
    </source>
</reference>
<feature type="domain" description="M23ase beta-sheet core" evidence="1">
    <location>
        <begin position="137"/>
        <end position="172"/>
    </location>
</feature>
<proteinExistence type="predicted"/>